<dbReference type="PIRSF" id="PIRSF000097">
    <property type="entry name" value="AKR"/>
    <property type="match status" value="1"/>
</dbReference>
<dbReference type="SUPFAM" id="SSF51430">
    <property type="entry name" value="NAD(P)-linked oxidoreductase"/>
    <property type="match status" value="1"/>
</dbReference>
<feature type="site" description="Lowers pKa of active site Tyr" evidence="6">
    <location>
        <position position="89"/>
    </location>
</feature>
<dbReference type="InterPro" id="IPR023210">
    <property type="entry name" value="NADP_OxRdtase_dom"/>
</dbReference>
<dbReference type="InterPro" id="IPR044494">
    <property type="entry name" value="AKR3C2/3"/>
</dbReference>
<keyword evidence="9" id="KW-1185">Reference proteome</keyword>
<keyword evidence="3" id="KW-0560">Oxidoreductase</keyword>
<dbReference type="PRINTS" id="PR00069">
    <property type="entry name" value="ALDKETRDTASE"/>
</dbReference>
<dbReference type="InterPro" id="IPR020471">
    <property type="entry name" value="AKR"/>
</dbReference>
<dbReference type="InParanoid" id="A0A2K1QI68"/>
<dbReference type="AlphaFoldDB" id="A0A2K1QI68"/>
<dbReference type="FunFam" id="3.20.20.100:FF:000002">
    <property type="entry name" value="2,5-diketo-D-gluconic acid reductase A"/>
    <property type="match status" value="1"/>
</dbReference>
<dbReference type="InterPro" id="IPR018170">
    <property type="entry name" value="Aldo/ket_reductase_CS"/>
</dbReference>
<dbReference type="GO" id="GO:0016616">
    <property type="term" value="F:oxidoreductase activity, acting on the CH-OH group of donors, NAD or NADP as acceptor"/>
    <property type="evidence" value="ECO:0007669"/>
    <property type="project" value="UniProtKB-ARBA"/>
</dbReference>
<sequence>MANIHTPIPLLKLNDGNAIPMLGYGLGTAWYKTGDESELDQVCVDSCKMAIGQGYTHLDGAEVYKTETEQGKAIKDSGVPREKLFITTKVLPNIADIPAALKTSLKKLQVDYVDLYLIHAPFFGNSSAEDFQKAWKAMEEVRAQGLTKSIGLSNFNTEHIEPILQVATIPPALNQIEFHAYLQHPELLAYHKKHGIATAAYAPLTPVTKASGGPIDAYAEALAKKYAVTTGEILLRWCVDQDIVAVTTSGKEQRLSDYLRSMTFKLTPKEIEELNSLGRQKNFRGFWNHKIKEGDYR</sequence>
<dbReference type="FunCoup" id="A0A2K1QI68">
    <property type="interactions" value="184"/>
</dbReference>
<accession>A0A2K1QI68</accession>
<evidence type="ECO:0000256" key="5">
    <source>
        <dbReference type="PIRSR" id="PIRSR000097-2"/>
    </source>
</evidence>
<dbReference type="CDD" id="cd19120">
    <property type="entry name" value="AKR_AKR3C2-3"/>
    <property type="match status" value="1"/>
</dbReference>
<name>A0A2K1QI68_9PEZI</name>
<evidence type="ECO:0000256" key="1">
    <source>
        <dbReference type="ARBA" id="ARBA00007905"/>
    </source>
</evidence>
<evidence type="ECO:0000313" key="9">
    <source>
        <dbReference type="Proteomes" id="UP000243797"/>
    </source>
</evidence>
<evidence type="ECO:0000256" key="6">
    <source>
        <dbReference type="PIRSR" id="PIRSR000097-3"/>
    </source>
</evidence>
<comment type="similarity">
    <text evidence="1">Belongs to the aldo/keto reductase family.</text>
</comment>
<dbReference type="PANTHER" id="PTHR43827:SF3">
    <property type="entry name" value="NADP-DEPENDENT OXIDOREDUCTASE DOMAIN-CONTAINING PROTEIN"/>
    <property type="match status" value="1"/>
</dbReference>
<protein>
    <recommendedName>
        <fullName evidence="7">NADP-dependent oxidoreductase domain-containing protein</fullName>
    </recommendedName>
</protein>
<feature type="binding site" evidence="5">
    <location>
        <position position="119"/>
    </location>
    <ligand>
        <name>substrate</name>
    </ligand>
</feature>
<dbReference type="Proteomes" id="UP000243797">
    <property type="component" value="Unassembled WGS sequence"/>
</dbReference>
<dbReference type="Pfam" id="PF00248">
    <property type="entry name" value="Aldo_ket_red"/>
    <property type="match status" value="1"/>
</dbReference>
<feature type="domain" description="NADP-dependent oxidoreductase" evidence="7">
    <location>
        <begin position="25"/>
        <end position="277"/>
    </location>
</feature>
<dbReference type="Gene3D" id="3.20.20.100">
    <property type="entry name" value="NADP-dependent oxidoreductase domain"/>
    <property type="match status" value="1"/>
</dbReference>
<evidence type="ECO:0000313" key="8">
    <source>
        <dbReference type="EMBL" id="PNS14543.1"/>
    </source>
</evidence>
<dbReference type="InterPro" id="IPR036812">
    <property type="entry name" value="NAD(P)_OxRdtase_dom_sf"/>
</dbReference>
<evidence type="ECO:0000256" key="2">
    <source>
        <dbReference type="ARBA" id="ARBA00022857"/>
    </source>
</evidence>
<dbReference type="OrthoDB" id="416253at2759"/>
<dbReference type="PANTHER" id="PTHR43827">
    <property type="entry name" value="2,5-DIKETO-D-GLUCONIC ACID REDUCTASE"/>
    <property type="match status" value="1"/>
</dbReference>
<evidence type="ECO:0000256" key="4">
    <source>
        <dbReference type="PIRSR" id="PIRSR000097-1"/>
    </source>
</evidence>
<dbReference type="PROSITE" id="PS00062">
    <property type="entry name" value="ALDOKETO_REDUCTASE_2"/>
    <property type="match status" value="1"/>
</dbReference>
<comment type="caution">
    <text evidence="8">The sequence shown here is derived from an EMBL/GenBank/DDBJ whole genome shotgun (WGS) entry which is preliminary data.</text>
</comment>
<evidence type="ECO:0000259" key="7">
    <source>
        <dbReference type="Pfam" id="PF00248"/>
    </source>
</evidence>
<dbReference type="GO" id="GO:0016652">
    <property type="term" value="F:oxidoreductase activity, acting on NAD(P)H as acceptor"/>
    <property type="evidence" value="ECO:0007669"/>
    <property type="project" value="InterPro"/>
</dbReference>
<evidence type="ECO:0000256" key="3">
    <source>
        <dbReference type="ARBA" id="ARBA00023002"/>
    </source>
</evidence>
<gene>
    <name evidence="8" type="ORF">CAC42_3829</name>
</gene>
<feature type="active site" description="Proton donor" evidence="4">
    <location>
        <position position="64"/>
    </location>
</feature>
<proteinExistence type="inferred from homology"/>
<dbReference type="STRING" id="2082308.A0A2K1QI68"/>
<organism evidence="8 9">
    <name type="scientific">Sphaceloma murrayae</name>
    <dbReference type="NCBI Taxonomy" id="2082308"/>
    <lineage>
        <taxon>Eukaryota</taxon>
        <taxon>Fungi</taxon>
        <taxon>Dikarya</taxon>
        <taxon>Ascomycota</taxon>
        <taxon>Pezizomycotina</taxon>
        <taxon>Dothideomycetes</taxon>
        <taxon>Dothideomycetidae</taxon>
        <taxon>Myriangiales</taxon>
        <taxon>Elsinoaceae</taxon>
        <taxon>Sphaceloma</taxon>
    </lineage>
</organism>
<keyword evidence="2" id="KW-0521">NADP</keyword>
<reference evidence="8 9" key="1">
    <citation type="submission" date="2017-06" db="EMBL/GenBank/DDBJ databases">
        <title>Draft genome sequence of a variant of Elsinoe murrayae.</title>
        <authorList>
            <person name="Cheng Q."/>
        </authorList>
    </citation>
    <scope>NUCLEOTIDE SEQUENCE [LARGE SCALE GENOMIC DNA]</scope>
    <source>
        <strain evidence="8 9">CQ-2017a</strain>
    </source>
</reference>
<dbReference type="EMBL" id="NKHZ01000086">
    <property type="protein sequence ID" value="PNS14543.1"/>
    <property type="molecule type" value="Genomic_DNA"/>
</dbReference>